<accession>A0A1E1KCA5</accession>
<organism evidence="1 2">
    <name type="scientific">Rhynchosporium agropyri</name>
    <dbReference type="NCBI Taxonomy" id="914238"/>
    <lineage>
        <taxon>Eukaryota</taxon>
        <taxon>Fungi</taxon>
        <taxon>Dikarya</taxon>
        <taxon>Ascomycota</taxon>
        <taxon>Pezizomycotina</taxon>
        <taxon>Leotiomycetes</taxon>
        <taxon>Helotiales</taxon>
        <taxon>Ploettnerulaceae</taxon>
        <taxon>Rhynchosporium</taxon>
    </lineage>
</organism>
<protein>
    <submittedName>
        <fullName evidence="1">Uncharacterized protein</fullName>
    </submittedName>
</protein>
<gene>
    <name evidence="1" type="ORF">RAG0_05262</name>
</gene>
<keyword evidence="2" id="KW-1185">Reference proteome</keyword>
<evidence type="ECO:0000313" key="1">
    <source>
        <dbReference type="EMBL" id="CZS95675.1"/>
    </source>
</evidence>
<dbReference type="Proteomes" id="UP000178912">
    <property type="component" value="Unassembled WGS sequence"/>
</dbReference>
<dbReference type="EMBL" id="FJUX01000023">
    <property type="protein sequence ID" value="CZS95675.1"/>
    <property type="molecule type" value="Genomic_DNA"/>
</dbReference>
<dbReference type="AlphaFoldDB" id="A0A1E1KCA5"/>
<reference evidence="2" key="1">
    <citation type="submission" date="2016-03" db="EMBL/GenBank/DDBJ databases">
        <authorList>
            <person name="Guldener U."/>
        </authorList>
    </citation>
    <scope>NUCLEOTIDE SEQUENCE [LARGE SCALE GENOMIC DNA]</scope>
    <source>
        <strain evidence="2">04CH-RAC-A.6.1</strain>
    </source>
</reference>
<name>A0A1E1KCA5_9HELO</name>
<sequence length="56" mass="6177">MAYEIKLAVLGDGARPAPEHKYVSVIDTERAGFGRCEEMGGVYEWMLGMGDILEVD</sequence>
<evidence type="ECO:0000313" key="2">
    <source>
        <dbReference type="Proteomes" id="UP000178912"/>
    </source>
</evidence>
<proteinExistence type="predicted"/>